<sequence>MENQKYQPKKRLGQNFLRSSAALEKLVGSAMIGDKDIILEPGAGLGTVTKELAKKAKLVYAIEFDVDLLAQLQQTVPVNVEVLNKDVLKLNWDDLSPAPTIVAGSIPYQITSPLIHLILYYLARHPHTIKRTALIIQKEVALKLCAMPPKATYLSNLVRLFGEPKIVKTIPPGSFFPAPKVNSAIWSLEIAEKTPNEKELREWETLLHKGFSHPRQMINKVFDSGWLKKIGVSPQARAGELLIKDWQLIYLNACDIFQQ</sequence>
<dbReference type="GO" id="GO:0000179">
    <property type="term" value="F:rRNA (adenine-N6,N6-)-dimethyltransferase activity"/>
    <property type="evidence" value="ECO:0007669"/>
    <property type="project" value="UniProtKB-UniRule"/>
</dbReference>
<dbReference type="PROSITE" id="PS01131">
    <property type="entry name" value="RRNA_A_DIMETH"/>
    <property type="match status" value="1"/>
</dbReference>
<evidence type="ECO:0000256" key="7">
    <source>
        <dbReference type="PROSITE-ProRule" id="PRU01026"/>
    </source>
</evidence>
<dbReference type="PANTHER" id="PTHR11727:SF7">
    <property type="entry name" value="DIMETHYLADENOSINE TRANSFERASE-RELATED"/>
    <property type="match status" value="1"/>
</dbReference>
<dbReference type="InterPro" id="IPR011530">
    <property type="entry name" value="rRNA_adenine_dimethylase"/>
</dbReference>
<dbReference type="SUPFAM" id="SSF53335">
    <property type="entry name" value="S-adenosyl-L-methionine-dependent methyltransferases"/>
    <property type="match status" value="1"/>
</dbReference>
<feature type="binding site" evidence="7">
    <location>
        <position position="15"/>
    </location>
    <ligand>
        <name>S-adenosyl-L-methionine</name>
        <dbReference type="ChEBI" id="CHEBI:59789"/>
    </ligand>
</feature>
<dbReference type="Pfam" id="PF00398">
    <property type="entry name" value="RrnaAD"/>
    <property type="match status" value="1"/>
</dbReference>
<feature type="binding site" evidence="7">
    <location>
        <position position="42"/>
    </location>
    <ligand>
        <name>S-adenosyl-L-methionine</name>
        <dbReference type="ChEBI" id="CHEBI:59789"/>
    </ligand>
</feature>
<name>A0A2H0X7Y4_UNCKA</name>
<dbReference type="PANTHER" id="PTHR11727">
    <property type="entry name" value="DIMETHYLADENOSINE TRANSFERASE"/>
    <property type="match status" value="1"/>
</dbReference>
<keyword evidence="4 7" id="KW-0808">Transferase</keyword>
<keyword evidence="5 7" id="KW-0949">S-adenosyl-L-methionine</keyword>
<dbReference type="CDD" id="cd02440">
    <property type="entry name" value="AdoMet_MTases"/>
    <property type="match status" value="1"/>
</dbReference>
<evidence type="ECO:0000256" key="3">
    <source>
        <dbReference type="ARBA" id="ARBA00022603"/>
    </source>
</evidence>
<keyword evidence="2" id="KW-0698">rRNA processing</keyword>
<dbReference type="GO" id="GO:0005829">
    <property type="term" value="C:cytosol"/>
    <property type="evidence" value="ECO:0007669"/>
    <property type="project" value="TreeGrafter"/>
</dbReference>
<dbReference type="Proteomes" id="UP000231414">
    <property type="component" value="Unassembled WGS sequence"/>
</dbReference>
<gene>
    <name evidence="9" type="primary">rsmA</name>
    <name evidence="9" type="ORF">COT52_00790</name>
</gene>
<feature type="domain" description="Ribosomal RNA adenine methylase transferase N-terminal" evidence="8">
    <location>
        <begin position="22"/>
        <end position="192"/>
    </location>
</feature>
<feature type="binding site" evidence="7">
    <location>
        <position position="63"/>
    </location>
    <ligand>
        <name>S-adenosyl-L-methionine</name>
        <dbReference type="ChEBI" id="CHEBI:59789"/>
    </ligand>
</feature>
<dbReference type="InterPro" id="IPR020596">
    <property type="entry name" value="rRNA_Ade_Mease_Trfase_CS"/>
</dbReference>
<comment type="similarity">
    <text evidence="7">Belongs to the class I-like SAM-binding methyltransferase superfamily. rRNA adenine N(6)-methyltransferase family.</text>
</comment>
<dbReference type="PROSITE" id="PS51689">
    <property type="entry name" value="SAM_RNA_A_N6_MT"/>
    <property type="match status" value="1"/>
</dbReference>
<evidence type="ECO:0000256" key="4">
    <source>
        <dbReference type="ARBA" id="ARBA00022679"/>
    </source>
</evidence>
<evidence type="ECO:0000256" key="2">
    <source>
        <dbReference type="ARBA" id="ARBA00022552"/>
    </source>
</evidence>
<protein>
    <submittedName>
        <fullName evidence="9">Ribosomal RNA small subunit methyltransferase A</fullName>
    </submittedName>
</protein>
<proteinExistence type="inferred from homology"/>
<feature type="binding site" evidence="7">
    <location>
        <position position="105"/>
    </location>
    <ligand>
        <name>S-adenosyl-L-methionine</name>
        <dbReference type="ChEBI" id="CHEBI:59789"/>
    </ligand>
</feature>
<keyword evidence="6 7" id="KW-0694">RNA-binding</keyword>
<evidence type="ECO:0000256" key="5">
    <source>
        <dbReference type="ARBA" id="ARBA00022691"/>
    </source>
</evidence>
<feature type="binding site" evidence="7">
    <location>
        <position position="17"/>
    </location>
    <ligand>
        <name>S-adenosyl-L-methionine</name>
        <dbReference type="ChEBI" id="CHEBI:59789"/>
    </ligand>
</feature>
<keyword evidence="1" id="KW-0963">Cytoplasm</keyword>
<dbReference type="GO" id="GO:0003723">
    <property type="term" value="F:RNA binding"/>
    <property type="evidence" value="ECO:0007669"/>
    <property type="project" value="UniProtKB-UniRule"/>
</dbReference>
<evidence type="ECO:0000256" key="6">
    <source>
        <dbReference type="ARBA" id="ARBA00022884"/>
    </source>
</evidence>
<feature type="binding site" evidence="7">
    <location>
        <position position="86"/>
    </location>
    <ligand>
        <name>S-adenosyl-L-methionine</name>
        <dbReference type="ChEBI" id="CHEBI:59789"/>
    </ligand>
</feature>
<organism evidence="9 10">
    <name type="scientific">candidate division WWE3 bacterium CG08_land_8_20_14_0_20_43_13</name>
    <dbReference type="NCBI Taxonomy" id="1975087"/>
    <lineage>
        <taxon>Bacteria</taxon>
        <taxon>Katanobacteria</taxon>
    </lineage>
</organism>
<dbReference type="InterPro" id="IPR023165">
    <property type="entry name" value="rRNA_Ade_diMease-like_C"/>
</dbReference>
<dbReference type="Gene3D" id="1.10.8.100">
    <property type="entry name" value="Ribosomal RNA adenine dimethylase-like, domain 2"/>
    <property type="match status" value="1"/>
</dbReference>
<dbReference type="AlphaFoldDB" id="A0A2H0X7Y4"/>
<evidence type="ECO:0000313" key="9">
    <source>
        <dbReference type="EMBL" id="PIS21033.1"/>
    </source>
</evidence>
<dbReference type="InterPro" id="IPR029063">
    <property type="entry name" value="SAM-dependent_MTases_sf"/>
</dbReference>
<comment type="caution">
    <text evidence="9">The sequence shown here is derived from an EMBL/GenBank/DDBJ whole genome shotgun (WGS) entry which is preliminary data.</text>
</comment>
<evidence type="ECO:0000256" key="1">
    <source>
        <dbReference type="ARBA" id="ARBA00022490"/>
    </source>
</evidence>
<reference evidence="10" key="1">
    <citation type="submission" date="2017-09" db="EMBL/GenBank/DDBJ databases">
        <title>Depth-based differentiation of microbial function through sediment-hosted aquifers and enrichment of novel symbionts in the deep terrestrial subsurface.</title>
        <authorList>
            <person name="Probst A.J."/>
            <person name="Ladd B."/>
            <person name="Jarett J.K."/>
            <person name="Geller-Mcgrath D.E."/>
            <person name="Sieber C.M.K."/>
            <person name="Emerson J.B."/>
            <person name="Anantharaman K."/>
            <person name="Thomas B.C."/>
            <person name="Malmstrom R."/>
            <person name="Stieglmeier M."/>
            <person name="Klingl A."/>
            <person name="Woyke T."/>
            <person name="Ryan C.M."/>
            <person name="Banfield J.F."/>
        </authorList>
    </citation>
    <scope>NUCLEOTIDE SEQUENCE [LARGE SCALE GENOMIC DNA]</scope>
</reference>
<dbReference type="NCBIfam" id="TIGR00755">
    <property type="entry name" value="ksgA"/>
    <property type="match status" value="1"/>
</dbReference>
<accession>A0A2H0X7Y4</accession>
<dbReference type="SMART" id="SM00650">
    <property type="entry name" value="rADc"/>
    <property type="match status" value="1"/>
</dbReference>
<dbReference type="InterPro" id="IPR020598">
    <property type="entry name" value="rRNA_Ade_methylase_Trfase_N"/>
</dbReference>
<dbReference type="EMBL" id="PEYW01000008">
    <property type="protein sequence ID" value="PIS21033.1"/>
    <property type="molecule type" value="Genomic_DNA"/>
</dbReference>
<keyword evidence="3 7" id="KW-0489">Methyltransferase</keyword>
<dbReference type="InterPro" id="IPR001737">
    <property type="entry name" value="KsgA/Erm"/>
</dbReference>
<evidence type="ECO:0000259" key="8">
    <source>
        <dbReference type="SMART" id="SM00650"/>
    </source>
</evidence>
<dbReference type="Gene3D" id="3.40.50.150">
    <property type="entry name" value="Vaccinia Virus protein VP39"/>
    <property type="match status" value="1"/>
</dbReference>
<evidence type="ECO:0000313" key="10">
    <source>
        <dbReference type="Proteomes" id="UP000231414"/>
    </source>
</evidence>